<comment type="caution">
    <text evidence="11">The sequence shown here is derived from an EMBL/GenBank/DDBJ whole genome shotgun (WGS) entry which is preliminary data.</text>
</comment>
<feature type="compositionally biased region" description="Polar residues" evidence="8">
    <location>
        <begin position="152"/>
        <end position="176"/>
    </location>
</feature>
<dbReference type="EMBL" id="CAJNOJ010000061">
    <property type="protein sequence ID" value="CAF1000623.1"/>
    <property type="molecule type" value="Genomic_DNA"/>
</dbReference>
<feature type="compositionally biased region" description="Basic residues" evidence="8">
    <location>
        <begin position="113"/>
        <end position="124"/>
    </location>
</feature>
<dbReference type="PROSITE" id="PS50071">
    <property type="entry name" value="HOMEOBOX_2"/>
    <property type="match status" value="1"/>
</dbReference>
<dbReference type="EMBL" id="CAJNOR010013991">
    <property type="protein sequence ID" value="CAF1676208.1"/>
    <property type="molecule type" value="Genomic_DNA"/>
</dbReference>
<dbReference type="CDD" id="cd00086">
    <property type="entry name" value="homeodomain"/>
    <property type="match status" value="1"/>
</dbReference>
<feature type="compositionally biased region" description="Low complexity" evidence="8">
    <location>
        <begin position="17"/>
        <end position="43"/>
    </location>
</feature>
<evidence type="ECO:0000256" key="5">
    <source>
        <dbReference type="ARBA" id="ARBA00023242"/>
    </source>
</evidence>
<dbReference type="OrthoDB" id="6159439at2759"/>
<dbReference type="PANTHER" id="PTHR45659:SF4">
    <property type="entry name" value="HOMEOBOX PROTEIN ABDOMINAL-A"/>
    <property type="match status" value="1"/>
</dbReference>
<evidence type="ECO:0000256" key="1">
    <source>
        <dbReference type="ARBA" id="ARBA00004123"/>
    </source>
</evidence>
<evidence type="ECO:0000313" key="11">
    <source>
        <dbReference type="EMBL" id="CAF1676208.1"/>
    </source>
</evidence>
<evidence type="ECO:0000256" key="7">
    <source>
        <dbReference type="RuleBase" id="RU000682"/>
    </source>
</evidence>
<gene>
    <name evidence="10" type="ORF">EDS130_LOCUS14868</name>
    <name evidence="11" type="ORF">XAT740_LOCUS59651</name>
</gene>
<feature type="compositionally biased region" description="Low complexity" evidence="8">
    <location>
        <begin position="125"/>
        <end position="143"/>
    </location>
</feature>
<dbReference type="Pfam" id="PF00046">
    <property type="entry name" value="Homeodomain"/>
    <property type="match status" value="1"/>
</dbReference>
<evidence type="ECO:0000313" key="12">
    <source>
        <dbReference type="Proteomes" id="UP000663828"/>
    </source>
</evidence>
<dbReference type="InterPro" id="IPR009057">
    <property type="entry name" value="Homeodomain-like_sf"/>
</dbReference>
<feature type="compositionally biased region" description="Low complexity" evidence="8">
    <location>
        <begin position="293"/>
        <end position="302"/>
    </location>
</feature>
<protein>
    <recommendedName>
        <fullName evidence="9">Homeobox domain-containing protein</fullName>
    </recommendedName>
</protein>
<dbReference type="AlphaFoldDB" id="A0A816GNC1"/>
<feature type="region of interest" description="Disordered" evidence="8">
    <location>
        <begin position="105"/>
        <end position="192"/>
    </location>
</feature>
<dbReference type="InterPro" id="IPR050296">
    <property type="entry name" value="Antp_homeobox"/>
</dbReference>
<dbReference type="Proteomes" id="UP000663852">
    <property type="component" value="Unassembled WGS sequence"/>
</dbReference>
<dbReference type="GO" id="GO:0000981">
    <property type="term" value="F:DNA-binding transcription factor activity, RNA polymerase II-specific"/>
    <property type="evidence" value="ECO:0007669"/>
    <property type="project" value="InterPro"/>
</dbReference>
<comment type="subcellular location">
    <subcellularLocation>
        <location evidence="1 6 7">Nucleus</location>
    </subcellularLocation>
</comment>
<accession>A0A816GNC1</accession>
<feature type="compositionally biased region" description="Polar residues" evidence="8">
    <location>
        <begin position="1"/>
        <end position="16"/>
    </location>
</feature>
<dbReference type="Proteomes" id="UP000663828">
    <property type="component" value="Unassembled WGS sequence"/>
</dbReference>
<dbReference type="GO" id="GO:0009952">
    <property type="term" value="P:anterior/posterior pattern specification"/>
    <property type="evidence" value="ECO:0007669"/>
    <property type="project" value="TreeGrafter"/>
</dbReference>
<name>A0A816GNC1_ADIRI</name>
<feature type="domain" description="Homeobox" evidence="9">
    <location>
        <begin position="218"/>
        <end position="278"/>
    </location>
</feature>
<evidence type="ECO:0000256" key="3">
    <source>
        <dbReference type="ARBA" id="ARBA00023125"/>
    </source>
</evidence>
<feature type="DNA-binding region" description="Homeobox" evidence="6">
    <location>
        <begin position="220"/>
        <end position="279"/>
    </location>
</feature>
<evidence type="ECO:0000313" key="10">
    <source>
        <dbReference type="EMBL" id="CAF1000623.1"/>
    </source>
</evidence>
<dbReference type="PROSITE" id="PS00027">
    <property type="entry name" value="HOMEOBOX_1"/>
    <property type="match status" value="1"/>
</dbReference>
<dbReference type="InterPro" id="IPR020479">
    <property type="entry name" value="HD_metazoa"/>
</dbReference>
<sequence length="349" mass="39219">MNNYFNLPSTSTNDLFSNNGSTTANTAGNSNNNNNNAGTSSNGEQQTSNNDVNSSTSFPYDVDYNRGGFPSTFDRLAFPPPPPTANKDPLMNTYSNFTMMQAAAAATISSSNSHHHPHSLHPHHQQQQQQHLQPPMHLQQHPSANDYLLPPSNGTSSWKQGEPMSSSSLAGTSGNDMISAPSMPPPAHPHHQLSSFSMAVTNPMLYYAHSWMRPEFNFEHKRTRQTYTRHQTLELEKEFHFTKYLTRRRRIEIAHSLALTERQIKIWFQNRRMKWKKENNFKSLNDPNVKLEANASSHGSSGHNHHPHAMSTTDATSSSWPSVPSVKKENNPHLSHQHPHPYGTNGNNK</sequence>
<dbReference type="SUPFAM" id="SSF46689">
    <property type="entry name" value="Homeodomain-like"/>
    <property type="match status" value="1"/>
</dbReference>
<evidence type="ECO:0000256" key="8">
    <source>
        <dbReference type="SAM" id="MobiDB-lite"/>
    </source>
</evidence>
<dbReference type="Gene3D" id="1.10.10.60">
    <property type="entry name" value="Homeodomain-like"/>
    <property type="match status" value="1"/>
</dbReference>
<dbReference type="PANTHER" id="PTHR45659">
    <property type="entry name" value="HOMEOBOX PROTEIN HOX"/>
    <property type="match status" value="1"/>
</dbReference>
<dbReference type="GO" id="GO:0005634">
    <property type="term" value="C:nucleus"/>
    <property type="evidence" value="ECO:0007669"/>
    <property type="project" value="UniProtKB-SubCell"/>
</dbReference>
<organism evidence="11 12">
    <name type="scientific">Adineta ricciae</name>
    <name type="common">Rotifer</name>
    <dbReference type="NCBI Taxonomy" id="249248"/>
    <lineage>
        <taxon>Eukaryota</taxon>
        <taxon>Metazoa</taxon>
        <taxon>Spiralia</taxon>
        <taxon>Gnathifera</taxon>
        <taxon>Rotifera</taxon>
        <taxon>Eurotatoria</taxon>
        <taxon>Bdelloidea</taxon>
        <taxon>Adinetida</taxon>
        <taxon>Adinetidae</taxon>
        <taxon>Adineta</taxon>
    </lineage>
</organism>
<keyword evidence="12" id="KW-1185">Reference proteome</keyword>
<proteinExistence type="predicted"/>
<evidence type="ECO:0000259" key="9">
    <source>
        <dbReference type="PROSITE" id="PS50071"/>
    </source>
</evidence>
<dbReference type="PRINTS" id="PR00024">
    <property type="entry name" value="HOMEOBOX"/>
</dbReference>
<evidence type="ECO:0000256" key="6">
    <source>
        <dbReference type="PROSITE-ProRule" id="PRU00108"/>
    </source>
</evidence>
<keyword evidence="4 6" id="KW-0371">Homeobox</keyword>
<dbReference type="SMART" id="SM00389">
    <property type="entry name" value="HOX"/>
    <property type="match status" value="1"/>
</dbReference>
<keyword evidence="2" id="KW-0217">Developmental protein</keyword>
<feature type="region of interest" description="Disordered" evidence="8">
    <location>
        <begin position="279"/>
        <end position="349"/>
    </location>
</feature>
<evidence type="ECO:0000256" key="2">
    <source>
        <dbReference type="ARBA" id="ARBA00022473"/>
    </source>
</evidence>
<feature type="region of interest" description="Disordered" evidence="8">
    <location>
        <begin position="1"/>
        <end position="63"/>
    </location>
</feature>
<feature type="compositionally biased region" description="Polar residues" evidence="8">
    <location>
        <begin position="44"/>
        <end position="58"/>
    </location>
</feature>
<reference evidence="11" key="1">
    <citation type="submission" date="2021-02" db="EMBL/GenBank/DDBJ databases">
        <authorList>
            <person name="Nowell W R."/>
        </authorList>
    </citation>
    <scope>NUCLEOTIDE SEQUENCE</scope>
</reference>
<dbReference type="InterPro" id="IPR001356">
    <property type="entry name" value="HD"/>
</dbReference>
<keyword evidence="3 6" id="KW-0238">DNA-binding</keyword>
<dbReference type="GO" id="GO:0000978">
    <property type="term" value="F:RNA polymerase II cis-regulatory region sequence-specific DNA binding"/>
    <property type="evidence" value="ECO:0007669"/>
    <property type="project" value="TreeGrafter"/>
</dbReference>
<keyword evidence="5 6" id="KW-0539">Nucleus</keyword>
<evidence type="ECO:0000256" key="4">
    <source>
        <dbReference type="ARBA" id="ARBA00023155"/>
    </source>
</evidence>
<dbReference type="InterPro" id="IPR017970">
    <property type="entry name" value="Homeobox_CS"/>
</dbReference>